<organism evidence="2">
    <name type="scientific">Camponotus floridanus</name>
    <name type="common">Florida carpenter ant</name>
    <dbReference type="NCBI Taxonomy" id="104421"/>
    <lineage>
        <taxon>Eukaryota</taxon>
        <taxon>Metazoa</taxon>
        <taxon>Ecdysozoa</taxon>
        <taxon>Arthropoda</taxon>
        <taxon>Hexapoda</taxon>
        <taxon>Insecta</taxon>
        <taxon>Pterygota</taxon>
        <taxon>Neoptera</taxon>
        <taxon>Endopterygota</taxon>
        <taxon>Hymenoptera</taxon>
        <taxon>Apocrita</taxon>
        <taxon>Aculeata</taxon>
        <taxon>Formicoidea</taxon>
        <taxon>Formicidae</taxon>
        <taxon>Formicinae</taxon>
        <taxon>Camponotus</taxon>
    </lineage>
</organism>
<keyword evidence="2" id="KW-1185">Reference proteome</keyword>
<dbReference type="AlphaFoldDB" id="E2AIC0"/>
<proteinExistence type="predicted"/>
<evidence type="ECO:0000313" key="1">
    <source>
        <dbReference type="EMBL" id="EFN66831.1"/>
    </source>
</evidence>
<dbReference type="EMBL" id="GL439754">
    <property type="protein sequence ID" value="EFN66831.1"/>
    <property type="molecule type" value="Genomic_DNA"/>
</dbReference>
<dbReference type="Proteomes" id="UP000000311">
    <property type="component" value="Unassembled WGS sequence"/>
</dbReference>
<gene>
    <name evidence="1" type="ORF">EAG_07995</name>
</gene>
<reference evidence="1 2" key="1">
    <citation type="journal article" date="2010" name="Science">
        <title>Genomic comparison of the ants Camponotus floridanus and Harpegnathos saltator.</title>
        <authorList>
            <person name="Bonasio R."/>
            <person name="Zhang G."/>
            <person name="Ye C."/>
            <person name="Mutti N.S."/>
            <person name="Fang X."/>
            <person name="Qin N."/>
            <person name="Donahue G."/>
            <person name="Yang P."/>
            <person name="Li Q."/>
            <person name="Li C."/>
            <person name="Zhang P."/>
            <person name="Huang Z."/>
            <person name="Berger S.L."/>
            <person name="Reinberg D."/>
            <person name="Wang J."/>
            <person name="Liebig J."/>
        </authorList>
    </citation>
    <scope>NUCLEOTIDE SEQUENCE [LARGE SCALE GENOMIC DNA]</scope>
    <source>
        <strain evidence="2">C129</strain>
    </source>
</reference>
<accession>E2AIC0</accession>
<evidence type="ECO:0000313" key="2">
    <source>
        <dbReference type="Proteomes" id="UP000000311"/>
    </source>
</evidence>
<sequence>MSTRTFMEDIGEVGVCARATCMSSSDVVAPCGAVISIITLIFSTRMYRSNLSQMDAITRTCELACQFLNSQHETAATEASVVYRSPFESFFLFLAFRLWSRRERRETVLPRQRPKFHGGAKTISIKSSSLLLSNLLTSTKNVRPQEPRLRAREMENYLNSKCKRGPLFCQDAWLPGVSLSLYRSMEKKGEEKKTAVIAALVTVPADAARPPCARAAAFVESCPFKSLKTIKLRARAKVWMNSQNRLLSDLAEILCILRYKRDFSPGCKNGLIGEASLRNVAREFFFDKNYGLYIVILMNVVDRRNERLHLHRSCFQMSPRCEILFADSRYRLEFAEKSHDEVSPMGRSQEFVMTQADSPSQGEPRGMSRSSTRGMAAIDLISVTDVHVWLIKSEYDLVATVCLTQNEPHLQTHGANANVRFQQNAHLMNSWQEVGYPVRRADVALAKESSLVQWYPAVQANLKKRRKEEKERYRALEKNPSILSTNYAVNLTANVRIPGLEVVIRLLRNTKDIRDLDLDFTGNLPFLPHSLQADI</sequence>
<protein>
    <submittedName>
        <fullName evidence="1">Uncharacterized protein</fullName>
    </submittedName>
</protein>
<dbReference type="InParanoid" id="E2AIC0"/>
<name>E2AIC0_CAMFO</name>